<protein>
    <submittedName>
        <fullName evidence="3">DUF2075 domain-containing protein</fullName>
    </submittedName>
</protein>
<feature type="coiled-coil region" evidence="1">
    <location>
        <begin position="32"/>
        <end position="59"/>
    </location>
</feature>
<dbReference type="Gene3D" id="3.40.50.300">
    <property type="entry name" value="P-loop containing nucleotide triphosphate hydrolases"/>
    <property type="match status" value="1"/>
</dbReference>
<organism evidence="3 4">
    <name type="scientific">Flammeovirga pectinis</name>
    <dbReference type="NCBI Taxonomy" id="2494373"/>
    <lineage>
        <taxon>Bacteria</taxon>
        <taxon>Pseudomonadati</taxon>
        <taxon>Bacteroidota</taxon>
        <taxon>Cytophagia</taxon>
        <taxon>Cytophagales</taxon>
        <taxon>Flammeovirgaceae</taxon>
        <taxon>Flammeovirga</taxon>
    </lineage>
</organism>
<feature type="domain" description="Schlafen group 3-like DNA/RNA helicase" evidence="2">
    <location>
        <begin position="227"/>
        <end position="625"/>
    </location>
</feature>
<dbReference type="RefSeq" id="WP_126618581.1">
    <property type="nucleotide sequence ID" value="NZ_CP034563.1"/>
</dbReference>
<evidence type="ECO:0000313" key="4">
    <source>
        <dbReference type="Proteomes" id="UP000267268"/>
    </source>
</evidence>
<dbReference type="SUPFAM" id="SSF52540">
    <property type="entry name" value="P-loop containing nucleoside triphosphate hydrolases"/>
    <property type="match status" value="1"/>
</dbReference>
<evidence type="ECO:0000256" key="1">
    <source>
        <dbReference type="SAM" id="Coils"/>
    </source>
</evidence>
<dbReference type="OrthoDB" id="3193269at2"/>
<keyword evidence="4" id="KW-1185">Reference proteome</keyword>
<keyword evidence="1" id="KW-0175">Coiled coil</keyword>
<accession>A0A3S9P937</accession>
<evidence type="ECO:0000313" key="3">
    <source>
        <dbReference type="EMBL" id="AZQ64663.1"/>
    </source>
</evidence>
<sequence>MKRYYYGDTIADFLKKDTITIQGFLLKYHKNKQLEELQKNAWEAQIDILKNQLIGLEGQIYFEYTIPRMGKRVDNIIIIDSKVFVVEFKVGSKSFDSISLDQVIDYTEDLRNFHEGSHNADLFPILISTRANPIPDFNTEIGKCNSHNLSQYIQFVIKNKKTKYLNVEQWENSIYKPTPTIIEAAQALYKGHNVQDISRSDSGAINLTRTSNCISKIIDSSKEKYQKSICFVTGVPGAGKTLAGLNIATIRKSKSKDEHAVFLSGNGPLVDVLRAALAKDEVKTAKENKIKLKTDDAKRKANSFIQNIHHFRDDNVGSLKAPIEKVVVFDEAQRAWNKHQAIKFMNSKGHKDFKMSEPEFLIDVMNRHSGWCTIICLIGGGQEINTGEAGIKEWVTAIKEKYSVWNLYYSSLITKDKDYLNDYELNSWLNKNGTPLNDLHLSVSLRSFRSEDLSNLIHQILNLDELNTKSLSNLLLQYPIVITRDLKKAKKWINKKAKGSERCGMLISSGARRLRAIGIDSENGIRSNSEKPKIISWFLNDKYDVRSSSFLEVPSTEFAVQGLELDWVCLAWGGNFFFDNDQWNYQKFVGSKWQTMKKEEDKRYLLNTYRVLLTRARQGMAIFIPEGSKNDFTRKTSFYDGTFNYLKSMGIPVI</sequence>
<reference evidence="3 4" key="1">
    <citation type="submission" date="2018-12" db="EMBL/GenBank/DDBJ databases">
        <title>Flammeovirga pectinis sp. nov., isolated from the gut of the Korean scallop, Patinopecten yessoensis.</title>
        <authorList>
            <person name="Bae J.-W."/>
            <person name="Jeong Y.-S."/>
            <person name="Kang W."/>
        </authorList>
    </citation>
    <scope>NUCLEOTIDE SEQUENCE [LARGE SCALE GENOMIC DNA]</scope>
    <source>
        <strain evidence="3 4">L12M1</strain>
    </source>
</reference>
<gene>
    <name evidence="3" type="ORF">EI427_20785</name>
</gene>
<dbReference type="KEGG" id="fll:EI427_20785"/>
<proteinExistence type="predicted"/>
<dbReference type="Pfam" id="PF09848">
    <property type="entry name" value="SLFN-g3_helicase"/>
    <property type="match status" value="1"/>
</dbReference>
<name>A0A3S9P937_9BACT</name>
<dbReference type="AlphaFoldDB" id="A0A3S9P937"/>
<dbReference type="Proteomes" id="UP000267268">
    <property type="component" value="Chromosome 2"/>
</dbReference>
<dbReference type="EMBL" id="CP034563">
    <property type="protein sequence ID" value="AZQ64663.1"/>
    <property type="molecule type" value="Genomic_DNA"/>
</dbReference>
<dbReference type="InterPro" id="IPR018647">
    <property type="entry name" value="SLFN_3-like_DNA/RNA_helicase"/>
</dbReference>
<evidence type="ECO:0000259" key="2">
    <source>
        <dbReference type="Pfam" id="PF09848"/>
    </source>
</evidence>
<dbReference type="InterPro" id="IPR027417">
    <property type="entry name" value="P-loop_NTPase"/>
</dbReference>